<feature type="region of interest" description="Disordered" evidence="1">
    <location>
        <begin position="119"/>
        <end position="232"/>
    </location>
</feature>
<dbReference type="GeneID" id="94430137"/>
<dbReference type="EMBL" id="MIGC01003473">
    <property type="protein sequence ID" value="PHJ19395.1"/>
    <property type="molecule type" value="Genomic_DNA"/>
</dbReference>
<feature type="compositionally biased region" description="Polar residues" evidence="1">
    <location>
        <begin position="338"/>
        <end position="347"/>
    </location>
</feature>
<dbReference type="OrthoDB" id="331082at2759"/>
<dbReference type="RefSeq" id="XP_067921095.1">
    <property type="nucleotide sequence ID" value="XM_068066926.1"/>
</dbReference>
<evidence type="ECO:0000313" key="2">
    <source>
        <dbReference type="EMBL" id="PHJ19395.1"/>
    </source>
</evidence>
<name>A0A2C6KSR0_9APIC</name>
<feature type="region of interest" description="Disordered" evidence="1">
    <location>
        <begin position="1"/>
        <end position="28"/>
    </location>
</feature>
<feature type="compositionally biased region" description="Low complexity" evidence="1">
    <location>
        <begin position="374"/>
        <end position="396"/>
    </location>
</feature>
<evidence type="ECO:0000256" key="1">
    <source>
        <dbReference type="SAM" id="MobiDB-lite"/>
    </source>
</evidence>
<evidence type="ECO:0000313" key="3">
    <source>
        <dbReference type="Proteomes" id="UP000221165"/>
    </source>
</evidence>
<feature type="region of interest" description="Disordered" evidence="1">
    <location>
        <begin position="336"/>
        <end position="415"/>
    </location>
</feature>
<sequence>LASTGSRGIVPENAKPCGSEAADPPAVRLDGTCPPNSAVVADSPASGVLSKTHPAPKESDSLVTRWVQRGRSLTDEGRLEGWKEEQLVVRAAVRPKQIVSQLRSGVRRMSKKVTFSLDHQEAKCRQGDTAAKSSTRRGGQRRYSRDSASCRGHPASSSASEQGEVVGEQRGSSDYEEQAKFLPSLTPCRRPAERKATHRTGRRSYGGPASQTDPSDRRSRRAHSASSGSRRRHLLSPLPLLLELLDDDEPLLGSIILEPKPDHESGAAGVRQHASGLLSGGSGTGLGGGGGLLLTHYSPGFPSGVHRQYHPSDRPEVLFPQARARHLRRHFERHGSAAFTSTCSQPSAEDERSRASSGAMPSRQSRPSTPPGGTPLSSFSVASSTGSGRSRSNSRGPMDSGSVGFGSDSEWASCDTPRKPVCTRAVGAGSEVCRAATAEAVSSQDGQEKRPRFRGRLLRFLSHWKLPPVTSAAEDWYPAPAAGERRIHVNKILMATPRDRRDLPLFPFQSINDQGVCSQSSDGCVGAFPGSSSSEGLAGGRSSEDASLSGCGTLAVGLSSCSSSEQLQERNGDAWSDAVALSTAEASGVPRRLVEGSEGGTATRGLEDVQGCQERKPRLIEEKNAWQYKESGSHHEVTAAAKHGRGGGTISTDACCTSDQTFLELAKDNNADLRQKMSAGKKRGFARRLATFLRRGEGKAGVK</sequence>
<dbReference type="VEuPathDB" id="ToxoDB:CSUI_006773"/>
<dbReference type="AlphaFoldDB" id="A0A2C6KSR0"/>
<feature type="region of interest" description="Disordered" evidence="1">
    <location>
        <begin position="41"/>
        <end position="61"/>
    </location>
</feature>
<organism evidence="2 3">
    <name type="scientific">Cystoisospora suis</name>
    <dbReference type="NCBI Taxonomy" id="483139"/>
    <lineage>
        <taxon>Eukaryota</taxon>
        <taxon>Sar</taxon>
        <taxon>Alveolata</taxon>
        <taxon>Apicomplexa</taxon>
        <taxon>Conoidasida</taxon>
        <taxon>Coccidia</taxon>
        <taxon>Eucoccidiorida</taxon>
        <taxon>Eimeriorina</taxon>
        <taxon>Sarcocystidae</taxon>
        <taxon>Cystoisospora</taxon>
    </lineage>
</organism>
<feature type="compositionally biased region" description="Basic residues" evidence="1">
    <location>
        <begin position="218"/>
        <end position="232"/>
    </location>
</feature>
<feature type="non-terminal residue" evidence="2">
    <location>
        <position position="1"/>
    </location>
</feature>
<protein>
    <submittedName>
        <fullName evidence="2">Uncharacterized protein</fullName>
    </submittedName>
</protein>
<dbReference type="Proteomes" id="UP000221165">
    <property type="component" value="Unassembled WGS sequence"/>
</dbReference>
<accession>A0A2C6KSR0</accession>
<proteinExistence type="predicted"/>
<keyword evidence="3" id="KW-1185">Reference proteome</keyword>
<gene>
    <name evidence="2" type="ORF">CSUI_006773</name>
</gene>
<reference evidence="2 3" key="1">
    <citation type="journal article" date="2017" name="Int. J. Parasitol.">
        <title>The genome of the protozoan parasite Cystoisospora suis and a reverse vaccinology approach to identify vaccine candidates.</title>
        <authorList>
            <person name="Palmieri N."/>
            <person name="Shrestha A."/>
            <person name="Ruttkowski B."/>
            <person name="Beck T."/>
            <person name="Vogl C."/>
            <person name="Tomley F."/>
            <person name="Blake D.P."/>
            <person name="Joachim A."/>
        </authorList>
    </citation>
    <scope>NUCLEOTIDE SEQUENCE [LARGE SCALE GENOMIC DNA]</scope>
    <source>
        <strain evidence="2 3">Wien I</strain>
    </source>
</reference>
<comment type="caution">
    <text evidence="2">The sequence shown here is derived from an EMBL/GenBank/DDBJ whole genome shotgun (WGS) entry which is preliminary data.</text>
</comment>